<comment type="similarity">
    <text evidence="2">Belongs to the kinesin light chain family.</text>
</comment>
<dbReference type="GO" id="GO:0019894">
    <property type="term" value="F:kinesin binding"/>
    <property type="evidence" value="ECO:0007669"/>
    <property type="project" value="TreeGrafter"/>
</dbReference>
<protein>
    <submittedName>
        <fullName evidence="11">Tetratricopeptide repeat protein</fullName>
    </submittedName>
</protein>
<keyword evidence="5" id="KW-0677">Repeat</keyword>
<name>A0A5R8KJ07_9BACT</name>
<evidence type="ECO:0000256" key="3">
    <source>
        <dbReference type="ARBA" id="ARBA00022490"/>
    </source>
</evidence>
<evidence type="ECO:0000313" key="11">
    <source>
        <dbReference type="EMBL" id="TLD72294.1"/>
    </source>
</evidence>
<dbReference type="GO" id="GO:0005874">
    <property type="term" value="C:microtubule"/>
    <property type="evidence" value="ECO:0007669"/>
    <property type="project" value="UniProtKB-KW"/>
</dbReference>
<evidence type="ECO:0000256" key="4">
    <source>
        <dbReference type="ARBA" id="ARBA00022701"/>
    </source>
</evidence>
<organism evidence="11 12">
    <name type="scientific">Phragmitibacter flavus</name>
    <dbReference type="NCBI Taxonomy" id="2576071"/>
    <lineage>
        <taxon>Bacteria</taxon>
        <taxon>Pseudomonadati</taxon>
        <taxon>Verrucomicrobiota</taxon>
        <taxon>Verrucomicrobiia</taxon>
        <taxon>Verrucomicrobiales</taxon>
        <taxon>Verrucomicrobiaceae</taxon>
        <taxon>Phragmitibacter</taxon>
    </lineage>
</organism>
<proteinExistence type="inferred from homology"/>
<keyword evidence="7" id="KW-0175">Coiled coil</keyword>
<comment type="subcellular location">
    <subcellularLocation>
        <location evidence="1">Cytoplasm</location>
        <location evidence="1">Cytoskeleton</location>
    </subcellularLocation>
</comment>
<dbReference type="GO" id="GO:0005871">
    <property type="term" value="C:kinesin complex"/>
    <property type="evidence" value="ECO:0007669"/>
    <property type="project" value="InterPro"/>
</dbReference>
<evidence type="ECO:0000256" key="9">
    <source>
        <dbReference type="ARBA" id="ARBA00023212"/>
    </source>
</evidence>
<feature type="signal peptide" evidence="10">
    <location>
        <begin position="1"/>
        <end position="27"/>
    </location>
</feature>
<evidence type="ECO:0000256" key="6">
    <source>
        <dbReference type="ARBA" id="ARBA00022803"/>
    </source>
</evidence>
<keyword evidence="4" id="KW-0493">Microtubule</keyword>
<evidence type="ECO:0000256" key="1">
    <source>
        <dbReference type="ARBA" id="ARBA00004245"/>
    </source>
</evidence>
<dbReference type="InterPro" id="IPR002151">
    <property type="entry name" value="Kinesin_light"/>
</dbReference>
<keyword evidence="10" id="KW-0732">Signal</keyword>
<gene>
    <name evidence="11" type="ORF">FEM03_02760</name>
</gene>
<dbReference type="OrthoDB" id="127785at2"/>
<dbReference type="Pfam" id="PF13424">
    <property type="entry name" value="TPR_12"/>
    <property type="match status" value="1"/>
</dbReference>
<dbReference type="AlphaFoldDB" id="A0A5R8KJ07"/>
<dbReference type="SUPFAM" id="SSF48452">
    <property type="entry name" value="TPR-like"/>
    <property type="match status" value="1"/>
</dbReference>
<accession>A0A5R8KJ07</accession>
<reference evidence="11 12" key="1">
    <citation type="submission" date="2019-05" db="EMBL/GenBank/DDBJ databases">
        <title>Verrucobacter flavum gen. nov., sp. nov. a new member of the family Verrucomicrobiaceae.</title>
        <authorList>
            <person name="Szuroczki S."/>
            <person name="Abbaszade G."/>
            <person name="Szabo A."/>
            <person name="Felfoldi T."/>
            <person name="Schumann P."/>
            <person name="Boka K."/>
            <person name="Keki Z."/>
            <person name="Toumi M."/>
            <person name="Toth E."/>
        </authorList>
    </citation>
    <scope>NUCLEOTIDE SEQUENCE [LARGE SCALE GENOMIC DNA]</scope>
    <source>
        <strain evidence="11 12">MG-N-17</strain>
    </source>
</reference>
<dbReference type="PANTHER" id="PTHR45783:SF3">
    <property type="entry name" value="KINESIN LIGHT CHAIN"/>
    <property type="match status" value="1"/>
</dbReference>
<comment type="caution">
    <text evidence="11">The sequence shown here is derived from an EMBL/GenBank/DDBJ whole genome shotgun (WGS) entry which is preliminary data.</text>
</comment>
<dbReference type="InterPro" id="IPR011990">
    <property type="entry name" value="TPR-like_helical_dom_sf"/>
</dbReference>
<keyword evidence="8" id="KW-0505">Motor protein</keyword>
<dbReference type="EMBL" id="VAUV01000002">
    <property type="protein sequence ID" value="TLD72294.1"/>
    <property type="molecule type" value="Genomic_DNA"/>
</dbReference>
<dbReference type="GO" id="GO:0007018">
    <property type="term" value="P:microtubule-based movement"/>
    <property type="evidence" value="ECO:0007669"/>
    <property type="project" value="TreeGrafter"/>
</dbReference>
<evidence type="ECO:0000256" key="5">
    <source>
        <dbReference type="ARBA" id="ARBA00022737"/>
    </source>
</evidence>
<dbReference type="InterPro" id="IPR019734">
    <property type="entry name" value="TPR_rpt"/>
</dbReference>
<evidence type="ECO:0000256" key="10">
    <source>
        <dbReference type="SAM" id="SignalP"/>
    </source>
</evidence>
<keyword evidence="3" id="KW-0963">Cytoplasm</keyword>
<feature type="chain" id="PRO_5024317429" evidence="10">
    <location>
        <begin position="28"/>
        <end position="210"/>
    </location>
</feature>
<dbReference type="Gene3D" id="1.25.40.10">
    <property type="entry name" value="Tetratricopeptide repeat domain"/>
    <property type="match status" value="1"/>
</dbReference>
<dbReference type="GO" id="GO:0005737">
    <property type="term" value="C:cytoplasm"/>
    <property type="evidence" value="ECO:0007669"/>
    <property type="project" value="TreeGrafter"/>
</dbReference>
<keyword evidence="9" id="KW-0206">Cytoskeleton</keyword>
<dbReference type="Proteomes" id="UP000306196">
    <property type="component" value="Unassembled WGS sequence"/>
</dbReference>
<keyword evidence="12" id="KW-1185">Reference proteome</keyword>
<evidence type="ECO:0000313" key="12">
    <source>
        <dbReference type="Proteomes" id="UP000306196"/>
    </source>
</evidence>
<dbReference type="PANTHER" id="PTHR45783">
    <property type="entry name" value="KINESIN LIGHT CHAIN"/>
    <property type="match status" value="1"/>
</dbReference>
<evidence type="ECO:0000256" key="2">
    <source>
        <dbReference type="ARBA" id="ARBA00009622"/>
    </source>
</evidence>
<dbReference type="Pfam" id="PF13176">
    <property type="entry name" value="TPR_7"/>
    <property type="match status" value="1"/>
</dbReference>
<keyword evidence="6" id="KW-0802">TPR repeat</keyword>
<evidence type="ECO:0000256" key="8">
    <source>
        <dbReference type="ARBA" id="ARBA00023175"/>
    </source>
</evidence>
<evidence type="ECO:0000256" key="7">
    <source>
        <dbReference type="ARBA" id="ARBA00023054"/>
    </source>
</evidence>
<sequence length="210" mass="23428">MRKMPLFWMRGWLNLVVVAGLSLVAQATPDGVTLYAKGRYEEAVDVFRRELAAAEHDFGADSVESLKCRNNLANALNANGRSAEAEVEHRKVLMVRERVLGREHAETLSSRSNLAVALHAQGKYMAAEIEYREVLTIRVRVRGVEDRDVLKTSFALALCVESQGRLGDALTLARQAENGWTKQLGASHPVTLRARMARLRMENAGMVRQE</sequence>